<protein>
    <submittedName>
        <fullName evidence="1">Uncharacterized protein</fullName>
    </submittedName>
</protein>
<name>A0A1I3IX50_9BURK</name>
<accession>A0A1I3IX50</accession>
<sequence length="46" mass="4918">MKLELAGKWGLRGMGWGSDLQPGIGRLGGLRSTEGRSNMCSANVRL</sequence>
<evidence type="ECO:0000313" key="1">
    <source>
        <dbReference type="EMBL" id="SFI52413.1"/>
    </source>
</evidence>
<dbReference type="Proteomes" id="UP000199548">
    <property type="component" value="Unassembled WGS sequence"/>
</dbReference>
<dbReference type="STRING" id="420953.SAMN05192543_103454"/>
<dbReference type="EMBL" id="FOQU01000003">
    <property type="protein sequence ID" value="SFI52413.1"/>
    <property type="molecule type" value="Genomic_DNA"/>
</dbReference>
<keyword evidence="2" id="KW-1185">Reference proteome</keyword>
<evidence type="ECO:0000313" key="2">
    <source>
        <dbReference type="Proteomes" id="UP000199548"/>
    </source>
</evidence>
<reference evidence="1 2" key="1">
    <citation type="submission" date="2016-10" db="EMBL/GenBank/DDBJ databases">
        <authorList>
            <person name="de Groot N.N."/>
        </authorList>
    </citation>
    <scope>NUCLEOTIDE SEQUENCE [LARGE SCALE GENOMIC DNA]</scope>
    <source>
        <strain evidence="1 2">LMG 23650</strain>
    </source>
</reference>
<gene>
    <name evidence="1" type="ORF">SAMN05192543_103454</name>
</gene>
<proteinExistence type="predicted"/>
<organism evidence="1 2">
    <name type="scientific">Paraburkholderia megapolitana</name>
    <dbReference type="NCBI Taxonomy" id="420953"/>
    <lineage>
        <taxon>Bacteria</taxon>
        <taxon>Pseudomonadati</taxon>
        <taxon>Pseudomonadota</taxon>
        <taxon>Betaproteobacteria</taxon>
        <taxon>Burkholderiales</taxon>
        <taxon>Burkholderiaceae</taxon>
        <taxon>Paraburkholderia</taxon>
    </lineage>
</organism>
<dbReference type="AlphaFoldDB" id="A0A1I3IX50"/>